<organism evidence="8 9">
    <name type="scientific">Oceanobacillus limi</name>
    <dbReference type="NCBI Taxonomy" id="930131"/>
    <lineage>
        <taxon>Bacteria</taxon>
        <taxon>Bacillati</taxon>
        <taxon>Bacillota</taxon>
        <taxon>Bacilli</taxon>
        <taxon>Bacillales</taxon>
        <taxon>Bacillaceae</taxon>
        <taxon>Oceanobacillus</taxon>
    </lineage>
</organism>
<dbReference type="STRING" id="930131.SAMN05216389_11486"/>
<keyword evidence="4" id="KW-0010">Activator</keyword>
<keyword evidence="9" id="KW-1185">Reference proteome</keyword>
<dbReference type="InterPro" id="IPR050661">
    <property type="entry name" value="BglG_antiterminators"/>
</dbReference>
<dbReference type="PANTHER" id="PTHR30185:SF15">
    <property type="entry name" value="CRYPTIC BETA-GLUCOSIDE BGL OPERON ANTITERMINATOR"/>
    <property type="match status" value="1"/>
</dbReference>
<evidence type="ECO:0000256" key="3">
    <source>
        <dbReference type="ARBA" id="ARBA00023015"/>
    </source>
</evidence>
<keyword evidence="3" id="KW-0805">Transcription regulation</keyword>
<accession>A0A1I0FB01</accession>
<dbReference type="PROSITE" id="PS51372">
    <property type="entry name" value="PRD_2"/>
    <property type="match status" value="2"/>
</dbReference>
<proteinExistence type="inferred from homology"/>
<keyword evidence="2" id="KW-0694">RNA-binding</keyword>
<evidence type="ECO:0000259" key="7">
    <source>
        <dbReference type="PROSITE" id="PS51372"/>
    </source>
</evidence>
<dbReference type="Gene3D" id="1.10.1790.10">
    <property type="entry name" value="PRD domain"/>
    <property type="match status" value="2"/>
</dbReference>
<dbReference type="Proteomes" id="UP000198618">
    <property type="component" value="Unassembled WGS sequence"/>
</dbReference>
<dbReference type="Pfam" id="PF00874">
    <property type="entry name" value="PRD"/>
    <property type="match status" value="2"/>
</dbReference>
<dbReference type="GO" id="GO:0003723">
    <property type="term" value="F:RNA binding"/>
    <property type="evidence" value="ECO:0007669"/>
    <property type="project" value="UniProtKB-KW"/>
</dbReference>
<evidence type="ECO:0000256" key="6">
    <source>
        <dbReference type="ARBA" id="ARBA00038510"/>
    </source>
</evidence>
<evidence type="ECO:0000256" key="4">
    <source>
        <dbReference type="ARBA" id="ARBA00023159"/>
    </source>
</evidence>
<gene>
    <name evidence="8" type="ORF">SAMN05216389_11486</name>
</gene>
<dbReference type="Gene3D" id="2.30.24.10">
    <property type="entry name" value="CAT RNA-binding domain"/>
    <property type="match status" value="1"/>
</dbReference>
<comment type="similarity">
    <text evidence="6">Belongs to the transcriptional antiterminator BglG family.</text>
</comment>
<dbReference type="OrthoDB" id="9776005at2"/>
<feature type="domain" description="PRD" evidence="7">
    <location>
        <begin position="167"/>
        <end position="274"/>
    </location>
</feature>
<dbReference type="InterPro" id="IPR036634">
    <property type="entry name" value="PRD_sf"/>
</dbReference>
<evidence type="ECO:0000313" key="8">
    <source>
        <dbReference type="EMBL" id="SET55016.1"/>
    </source>
</evidence>
<keyword evidence="1" id="KW-0677">Repeat</keyword>
<dbReference type="PROSITE" id="PS00654">
    <property type="entry name" value="PRD_1"/>
    <property type="match status" value="1"/>
</dbReference>
<dbReference type="GO" id="GO:0045893">
    <property type="term" value="P:positive regulation of DNA-templated transcription"/>
    <property type="evidence" value="ECO:0007669"/>
    <property type="project" value="InterPro"/>
</dbReference>
<dbReference type="SUPFAM" id="SSF50151">
    <property type="entry name" value="SacY-like RNA-binding domain"/>
    <property type="match status" value="1"/>
</dbReference>
<feature type="domain" description="PRD" evidence="7">
    <location>
        <begin position="61"/>
        <end position="166"/>
    </location>
</feature>
<evidence type="ECO:0000256" key="5">
    <source>
        <dbReference type="ARBA" id="ARBA00023163"/>
    </source>
</evidence>
<dbReference type="PANTHER" id="PTHR30185">
    <property type="entry name" value="CRYPTIC BETA-GLUCOSIDE BGL OPERON ANTITERMINATOR"/>
    <property type="match status" value="1"/>
</dbReference>
<dbReference type="InterPro" id="IPR036650">
    <property type="entry name" value="CAT_RNA-bd_dom_sf"/>
</dbReference>
<protein>
    <submittedName>
        <fullName evidence="8">Transcriptional antiterminator, BglG family</fullName>
    </submittedName>
</protein>
<name>A0A1I0FB01_9BACI</name>
<evidence type="ECO:0000256" key="2">
    <source>
        <dbReference type="ARBA" id="ARBA00022884"/>
    </source>
</evidence>
<sequence length="274" mass="31908">MRIKKVLNNNAVIILDEDQEKIAIGAGVAFNKGKNDIVNPKKIEKLFVLKENEKLQQLLLRIPEEHFILSEEIIAHAEKQLGIKLNEHISLALTDHLSFAIERESQGIHLKNKLLQEIKILYKEEFDIGLWALRLINDKLGIEMPIDEAAFIALHIHTMKIQGGDLHETVRQTAILRDMVETIQNYLEITIKQEDLAYERLITHLRFALTRAHHYEAHTMDAEMLSMIKKKFEHSYRCAMEVRKELASLHGIDLPEEELGYISLHIERLRKYEM</sequence>
<dbReference type="AlphaFoldDB" id="A0A1I0FB01"/>
<evidence type="ECO:0000313" key="9">
    <source>
        <dbReference type="Proteomes" id="UP000198618"/>
    </source>
</evidence>
<dbReference type="InterPro" id="IPR004341">
    <property type="entry name" value="CAT_RNA-bd_dom"/>
</dbReference>
<dbReference type="SUPFAM" id="SSF63520">
    <property type="entry name" value="PTS-regulatory domain, PRD"/>
    <property type="match status" value="2"/>
</dbReference>
<dbReference type="EMBL" id="FOHE01000014">
    <property type="protein sequence ID" value="SET55016.1"/>
    <property type="molecule type" value="Genomic_DNA"/>
</dbReference>
<dbReference type="InterPro" id="IPR001550">
    <property type="entry name" value="Transcrpt_antitermin_CS"/>
</dbReference>
<keyword evidence="5" id="KW-0804">Transcription</keyword>
<dbReference type="SMART" id="SM01061">
    <property type="entry name" value="CAT_RBD"/>
    <property type="match status" value="1"/>
</dbReference>
<dbReference type="Pfam" id="PF03123">
    <property type="entry name" value="CAT_RBD"/>
    <property type="match status" value="1"/>
</dbReference>
<dbReference type="InterPro" id="IPR011608">
    <property type="entry name" value="PRD"/>
</dbReference>
<dbReference type="RefSeq" id="WP_090871112.1">
    <property type="nucleotide sequence ID" value="NZ_FOHE01000014.1"/>
</dbReference>
<reference evidence="8 9" key="1">
    <citation type="submission" date="2016-10" db="EMBL/GenBank/DDBJ databases">
        <authorList>
            <person name="de Groot N.N."/>
        </authorList>
    </citation>
    <scope>NUCLEOTIDE SEQUENCE [LARGE SCALE GENOMIC DNA]</scope>
    <source>
        <strain evidence="8 9">IBRC-M 10780</strain>
    </source>
</reference>
<evidence type="ECO:0000256" key="1">
    <source>
        <dbReference type="ARBA" id="ARBA00022737"/>
    </source>
</evidence>